<dbReference type="WBParaSite" id="PSAMB.scaffold534size47819.g6678.t1">
    <property type="protein sequence ID" value="PSAMB.scaffold534size47819.g6678.t1"/>
    <property type="gene ID" value="PSAMB.scaffold534size47819.g6678"/>
</dbReference>
<dbReference type="PANTHER" id="PTHR37962:SF2">
    <property type="entry name" value="MALE STERILE (3) 76CA"/>
    <property type="match status" value="1"/>
</dbReference>
<organism evidence="2 3">
    <name type="scientific">Plectus sambesii</name>
    <dbReference type="NCBI Taxonomy" id="2011161"/>
    <lineage>
        <taxon>Eukaryota</taxon>
        <taxon>Metazoa</taxon>
        <taxon>Ecdysozoa</taxon>
        <taxon>Nematoda</taxon>
        <taxon>Chromadorea</taxon>
        <taxon>Plectida</taxon>
        <taxon>Plectina</taxon>
        <taxon>Plectoidea</taxon>
        <taxon>Plectidae</taxon>
        <taxon>Plectus</taxon>
    </lineage>
</organism>
<dbReference type="Proteomes" id="UP000887566">
    <property type="component" value="Unplaced"/>
</dbReference>
<protein>
    <submittedName>
        <fullName evidence="3">Uncharacterized protein</fullName>
    </submittedName>
</protein>
<evidence type="ECO:0000256" key="1">
    <source>
        <dbReference type="SAM" id="MobiDB-lite"/>
    </source>
</evidence>
<evidence type="ECO:0000313" key="3">
    <source>
        <dbReference type="WBParaSite" id="PSAMB.scaffold534size47819.g6678.t1"/>
    </source>
</evidence>
<accession>A0A914WTL0</accession>
<dbReference type="PANTHER" id="PTHR37962">
    <property type="entry name" value="MALE STERILE (3) 76CA"/>
    <property type="match status" value="1"/>
</dbReference>
<dbReference type="AlphaFoldDB" id="A0A914WTL0"/>
<name>A0A914WTL0_9BILA</name>
<feature type="compositionally biased region" description="Polar residues" evidence="1">
    <location>
        <begin position="414"/>
        <end position="428"/>
    </location>
</feature>
<proteinExistence type="predicted"/>
<feature type="region of interest" description="Disordered" evidence="1">
    <location>
        <begin position="414"/>
        <end position="456"/>
    </location>
</feature>
<reference evidence="3" key="1">
    <citation type="submission" date="2022-11" db="UniProtKB">
        <authorList>
            <consortium name="WormBaseParasite"/>
        </authorList>
    </citation>
    <scope>IDENTIFICATION</scope>
</reference>
<keyword evidence="2" id="KW-1185">Reference proteome</keyword>
<sequence>SVEAEDRCDLHFYLLFISYLSSRATVLLVDAMSGYYSLPIPSRPWTRAQTQLRQQQYDMAVSLSRPYAHYLQQYHQVAMTSYSMATSKEAQLASFVPQIAGQSEMDGCVQVWRMPKELSQSRLGDRTQSSNACTIIALKMAEQLHRQCVFFPANDYRFVHANMRAHQLPRFTAAAGNRTPLVTLQQPMYRFCGTARYAAGEDERSHETARMTSLAERRVSTAPLVLVNALSNAIVDGNVIHESSVRLRANGEQNFTIPDAIAACDHVFREIDFSTVTGPIWRNLAAYIRRALGRLSNNRAHVFLMLIAYERSILLVYQPHNCTIGMADSHSHGFDEGAVLACAAISRLDEFCLWMVRNIFPECAYTPDAIQEFEISAIRFAARADCGDCVSFTEAAASSTNAYRAGILQAPMTSAGKQLGKRQSSPTRRWTPIPLKHFKPNTKEQSSSASQRRRFH</sequence>
<evidence type="ECO:0000313" key="2">
    <source>
        <dbReference type="Proteomes" id="UP000887566"/>
    </source>
</evidence>